<accession>A0ABS8USF9</accession>
<organism evidence="2 3">
    <name type="scientific">Datura stramonium</name>
    <name type="common">Jimsonweed</name>
    <name type="synonym">Common thornapple</name>
    <dbReference type="NCBI Taxonomy" id="4076"/>
    <lineage>
        <taxon>Eukaryota</taxon>
        <taxon>Viridiplantae</taxon>
        <taxon>Streptophyta</taxon>
        <taxon>Embryophyta</taxon>
        <taxon>Tracheophyta</taxon>
        <taxon>Spermatophyta</taxon>
        <taxon>Magnoliopsida</taxon>
        <taxon>eudicotyledons</taxon>
        <taxon>Gunneridae</taxon>
        <taxon>Pentapetalae</taxon>
        <taxon>asterids</taxon>
        <taxon>lamiids</taxon>
        <taxon>Solanales</taxon>
        <taxon>Solanaceae</taxon>
        <taxon>Solanoideae</taxon>
        <taxon>Datureae</taxon>
        <taxon>Datura</taxon>
    </lineage>
</organism>
<protein>
    <recommendedName>
        <fullName evidence="1">NAC domain-containing protein</fullName>
    </recommendedName>
</protein>
<feature type="domain" description="NAC" evidence="1">
    <location>
        <begin position="1"/>
        <end position="47"/>
    </location>
</feature>
<feature type="non-terminal residue" evidence="2">
    <location>
        <position position="106"/>
    </location>
</feature>
<dbReference type="Proteomes" id="UP000823775">
    <property type="component" value="Unassembled WGS sequence"/>
</dbReference>
<evidence type="ECO:0000313" key="2">
    <source>
        <dbReference type="EMBL" id="MCD9561137.1"/>
    </source>
</evidence>
<name>A0ABS8USF9_DATST</name>
<evidence type="ECO:0000313" key="3">
    <source>
        <dbReference type="Proteomes" id="UP000823775"/>
    </source>
</evidence>
<comment type="caution">
    <text evidence="2">The sequence shown here is derived from an EMBL/GenBank/DDBJ whole genome shotgun (WGS) entry which is preliminary data.</text>
</comment>
<dbReference type="InterPro" id="IPR003441">
    <property type="entry name" value="NAC-dom"/>
</dbReference>
<evidence type="ECO:0000259" key="1">
    <source>
        <dbReference type="PROSITE" id="PS51005"/>
    </source>
</evidence>
<reference evidence="2 3" key="1">
    <citation type="journal article" date="2021" name="BMC Genomics">
        <title>Datura genome reveals duplications of psychoactive alkaloid biosynthetic genes and high mutation rate following tissue culture.</title>
        <authorList>
            <person name="Rajewski A."/>
            <person name="Carter-House D."/>
            <person name="Stajich J."/>
            <person name="Litt A."/>
        </authorList>
    </citation>
    <scope>NUCLEOTIDE SEQUENCE [LARGE SCALE GENOMIC DNA]</scope>
    <source>
        <strain evidence="2">AR-01</strain>
    </source>
</reference>
<gene>
    <name evidence="2" type="ORF">HAX54_020111</name>
</gene>
<sequence>MSYVNKGKGYNRKNGHWLMKEYELSAAILEKFGHDCRDYVLCAIKKRPKAFVNFQESTNYDEPLQGVLNAGDYMQRNPMPELDSLQLHPLIKKGTAMLLDNVPEET</sequence>
<dbReference type="PROSITE" id="PS51005">
    <property type="entry name" value="NAC"/>
    <property type="match status" value="1"/>
</dbReference>
<dbReference type="EMBL" id="JACEIK010002432">
    <property type="protein sequence ID" value="MCD9561137.1"/>
    <property type="molecule type" value="Genomic_DNA"/>
</dbReference>
<proteinExistence type="predicted"/>
<keyword evidence="3" id="KW-1185">Reference proteome</keyword>